<sequence>MTTAELLAALALECPNGVSFDPMAVRLLRQKVPFEDWQIEDLKAAMFQLGNGLWLSHEMISDDECRLAFERQAEEWLSEYGCFSVERLFEGFYSVLRNITTPEVCAVFLRHLGFTVAAWGKKGHFCFLSPPNLYDNLAAISETIARWLEEADGTLTFNEIEQEMPYLTAEALGNIRMHFLPEVHEVEVGEVPCWRSTESITLPEDFSEKLTTVVDTLVALDEKVTLAKLEFALNLFYRTRLREEYAILDNDTFMRACAKYYQGGSDVFPNKTKSRARTGGKRVRSPNTRFHNLGVPVGAELLFTKNSHIFCVVLDASNKVEYAGKAWSISKLAIHLLGVSSANGFCYFSYEGETLWERRLRLERAGK</sequence>
<proteinExistence type="predicted"/>
<dbReference type="Proteomes" id="UP000014977">
    <property type="component" value="Unassembled WGS sequence"/>
</dbReference>
<gene>
    <name evidence="1" type="ORF">dsmv_0863</name>
</gene>
<organism evidence="1 2">
    <name type="scientific">Desulfococcus multivorans DSM 2059</name>
    <dbReference type="NCBI Taxonomy" id="1121405"/>
    <lineage>
        <taxon>Bacteria</taxon>
        <taxon>Pseudomonadati</taxon>
        <taxon>Thermodesulfobacteriota</taxon>
        <taxon>Desulfobacteria</taxon>
        <taxon>Desulfobacterales</taxon>
        <taxon>Desulfococcaceae</taxon>
        <taxon>Desulfococcus</taxon>
    </lineage>
</organism>
<dbReference type="EMBL" id="ATHJ01000138">
    <property type="protein sequence ID" value="EPR32490.1"/>
    <property type="molecule type" value="Genomic_DNA"/>
</dbReference>
<dbReference type="AlphaFoldDB" id="S7T7K8"/>
<evidence type="ECO:0000313" key="2">
    <source>
        <dbReference type="Proteomes" id="UP000014977"/>
    </source>
</evidence>
<dbReference type="RefSeq" id="WP_020878635.1">
    <property type="nucleotide sequence ID" value="NZ_ATHJ01000138.1"/>
</dbReference>
<dbReference type="STRING" id="897.B2D07_18490"/>
<name>S7T7K8_DESML</name>
<keyword evidence="2" id="KW-1185">Reference proteome</keyword>
<protein>
    <submittedName>
        <fullName evidence="1">Uncharacterized protein</fullName>
    </submittedName>
</protein>
<accession>S7T7K8</accession>
<comment type="caution">
    <text evidence="1">The sequence shown here is derived from an EMBL/GenBank/DDBJ whole genome shotgun (WGS) entry which is preliminary data.</text>
</comment>
<dbReference type="PATRIC" id="fig|1121405.3.peg.4241"/>
<reference evidence="1 2" key="1">
    <citation type="journal article" date="2013" name="Genome Announc.">
        <title>Draft genome sequences for three mercury-methylating, sulfate-reducing bacteria.</title>
        <authorList>
            <person name="Brown S.D."/>
            <person name="Hurt R.A.Jr."/>
            <person name="Gilmour C.C."/>
            <person name="Elias D.A."/>
        </authorList>
    </citation>
    <scope>NUCLEOTIDE SEQUENCE [LARGE SCALE GENOMIC DNA]</scope>
    <source>
        <strain evidence="1 2">DSM 2059</strain>
    </source>
</reference>
<evidence type="ECO:0000313" key="1">
    <source>
        <dbReference type="EMBL" id="EPR32490.1"/>
    </source>
</evidence>
<dbReference type="OrthoDB" id="8265034at2"/>